<dbReference type="GO" id="GO:0016887">
    <property type="term" value="F:ATP hydrolysis activity"/>
    <property type="evidence" value="ECO:0007669"/>
    <property type="project" value="InterPro"/>
</dbReference>
<dbReference type="Gene3D" id="3.40.50.300">
    <property type="entry name" value="P-loop containing nucleotide triphosphate hydrolases"/>
    <property type="match status" value="1"/>
</dbReference>
<keyword evidence="4 6" id="KW-0067">ATP-binding</keyword>
<dbReference type="Pfam" id="PF00005">
    <property type="entry name" value="ABC_tran"/>
    <property type="match status" value="1"/>
</dbReference>
<dbReference type="InterPro" id="IPR017871">
    <property type="entry name" value="ABC_transporter-like_CS"/>
</dbReference>
<sequence length="214" mass="23843">MKIELCQVSKTIQGQPVLCDINLCFENKSCGKIYGIQGINGSGKTMLMRMICGFILPTQGQVKIDGKVIGKDLSFPPDIGLLLENPIFIDEFTGFKNLSLLCGIRKKVSEQQVMDTLKRVGLDPNDKRVFHKYSLGMKQRLGIACAIVESPNLILLDEPFNALDESGVEQVHSLLDELRQEGKLILLACHDRQQMESLADEIIRMSAGHIINEQ</sequence>
<keyword evidence="2" id="KW-0813">Transport</keyword>
<evidence type="ECO:0000256" key="3">
    <source>
        <dbReference type="ARBA" id="ARBA00022741"/>
    </source>
</evidence>
<dbReference type="SUPFAM" id="SSF52540">
    <property type="entry name" value="P-loop containing nucleoside triphosphate hydrolases"/>
    <property type="match status" value="1"/>
</dbReference>
<dbReference type="PROSITE" id="PS00211">
    <property type="entry name" value="ABC_TRANSPORTER_1"/>
    <property type="match status" value="1"/>
</dbReference>
<dbReference type="PROSITE" id="PS50893">
    <property type="entry name" value="ABC_TRANSPORTER_2"/>
    <property type="match status" value="1"/>
</dbReference>
<feature type="domain" description="ABC transporter" evidence="5">
    <location>
        <begin position="3"/>
        <end position="214"/>
    </location>
</feature>
<evidence type="ECO:0000313" key="7">
    <source>
        <dbReference type="Proteomes" id="UP000824209"/>
    </source>
</evidence>
<comment type="similarity">
    <text evidence="1">Belongs to the ABC transporter superfamily.</text>
</comment>
<evidence type="ECO:0000256" key="4">
    <source>
        <dbReference type="ARBA" id="ARBA00022840"/>
    </source>
</evidence>
<dbReference type="PANTHER" id="PTHR43335">
    <property type="entry name" value="ABC TRANSPORTER, ATP-BINDING PROTEIN"/>
    <property type="match status" value="1"/>
</dbReference>
<dbReference type="AlphaFoldDB" id="A0A9D2M2N2"/>
<reference evidence="6" key="1">
    <citation type="journal article" date="2021" name="PeerJ">
        <title>Extensive microbial diversity within the chicken gut microbiome revealed by metagenomics and culture.</title>
        <authorList>
            <person name="Gilroy R."/>
            <person name="Ravi A."/>
            <person name="Getino M."/>
            <person name="Pursley I."/>
            <person name="Horton D.L."/>
            <person name="Alikhan N.F."/>
            <person name="Baker D."/>
            <person name="Gharbi K."/>
            <person name="Hall N."/>
            <person name="Watson M."/>
            <person name="Adriaenssens E.M."/>
            <person name="Foster-Nyarko E."/>
            <person name="Jarju S."/>
            <person name="Secka A."/>
            <person name="Antonio M."/>
            <person name="Oren A."/>
            <person name="Chaudhuri R.R."/>
            <person name="La Ragione R."/>
            <person name="Hildebrand F."/>
            <person name="Pallen M.J."/>
        </authorList>
    </citation>
    <scope>NUCLEOTIDE SEQUENCE</scope>
    <source>
        <strain evidence="6">ChiBcec8-14828</strain>
    </source>
</reference>
<dbReference type="InterPro" id="IPR003439">
    <property type="entry name" value="ABC_transporter-like_ATP-bd"/>
</dbReference>
<reference evidence="6" key="2">
    <citation type="submission" date="2021-04" db="EMBL/GenBank/DDBJ databases">
        <authorList>
            <person name="Gilroy R."/>
        </authorList>
    </citation>
    <scope>NUCLEOTIDE SEQUENCE</scope>
    <source>
        <strain evidence="6">ChiBcec8-14828</strain>
    </source>
</reference>
<evidence type="ECO:0000313" key="6">
    <source>
        <dbReference type="EMBL" id="HJB39539.1"/>
    </source>
</evidence>
<dbReference type="SMART" id="SM00382">
    <property type="entry name" value="AAA"/>
    <property type="match status" value="1"/>
</dbReference>
<gene>
    <name evidence="6" type="ORF">H9943_04000</name>
</gene>
<dbReference type="InterPro" id="IPR003593">
    <property type="entry name" value="AAA+_ATPase"/>
</dbReference>
<protein>
    <submittedName>
        <fullName evidence="6">ABC transporter ATP-binding protein</fullName>
    </submittedName>
</protein>
<proteinExistence type="inferred from homology"/>
<dbReference type="CDD" id="cd03230">
    <property type="entry name" value="ABC_DR_subfamily_A"/>
    <property type="match status" value="1"/>
</dbReference>
<evidence type="ECO:0000256" key="2">
    <source>
        <dbReference type="ARBA" id="ARBA00022448"/>
    </source>
</evidence>
<dbReference type="GO" id="GO:0005524">
    <property type="term" value="F:ATP binding"/>
    <property type="evidence" value="ECO:0007669"/>
    <property type="project" value="UniProtKB-KW"/>
</dbReference>
<dbReference type="Proteomes" id="UP000824209">
    <property type="component" value="Unassembled WGS sequence"/>
</dbReference>
<keyword evidence="3" id="KW-0547">Nucleotide-binding</keyword>
<dbReference type="PANTHER" id="PTHR43335:SF4">
    <property type="entry name" value="ABC TRANSPORTER, ATP-BINDING PROTEIN"/>
    <property type="match status" value="1"/>
</dbReference>
<comment type="caution">
    <text evidence="6">The sequence shown here is derived from an EMBL/GenBank/DDBJ whole genome shotgun (WGS) entry which is preliminary data.</text>
</comment>
<dbReference type="EMBL" id="DWYA01000038">
    <property type="protein sequence ID" value="HJB39539.1"/>
    <property type="molecule type" value="Genomic_DNA"/>
</dbReference>
<evidence type="ECO:0000256" key="1">
    <source>
        <dbReference type="ARBA" id="ARBA00005417"/>
    </source>
</evidence>
<dbReference type="InterPro" id="IPR027417">
    <property type="entry name" value="P-loop_NTPase"/>
</dbReference>
<organism evidence="6 7">
    <name type="scientific">Candidatus Ruthenibacterium avium</name>
    <dbReference type="NCBI Taxonomy" id="2838751"/>
    <lineage>
        <taxon>Bacteria</taxon>
        <taxon>Bacillati</taxon>
        <taxon>Bacillota</taxon>
        <taxon>Clostridia</taxon>
        <taxon>Eubacteriales</taxon>
        <taxon>Oscillospiraceae</taxon>
        <taxon>Ruthenibacterium</taxon>
    </lineage>
</organism>
<evidence type="ECO:0000259" key="5">
    <source>
        <dbReference type="PROSITE" id="PS50893"/>
    </source>
</evidence>
<accession>A0A9D2M2N2</accession>
<name>A0A9D2M2N2_9FIRM</name>